<dbReference type="Proteomes" id="UP000078316">
    <property type="component" value="Unassembled WGS sequence"/>
</dbReference>
<protein>
    <recommendedName>
        <fullName evidence="4">Cytochrome c domain-containing protein</fullName>
    </recommendedName>
</protein>
<comment type="caution">
    <text evidence="2">The sequence shown here is derived from an EMBL/GenBank/DDBJ whole genome shotgun (WGS) entry which is preliminary data.</text>
</comment>
<accession>A0A179SEY5</accession>
<feature type="chain" id="PRO_5008105975" description="Cytochrome c domain-containing protein" evidence="1">
    <location>
        <begin position="34"/>
        <end position="267"/>
    </location>
</feature>
<name>A0A179SEY5_9HYPH</name>
<dbReference type="EMBL" id="LWHQ01000014">
    <property type="protein sequence ID" value="OAS25997.1"/>
    <property type="molecule type" value="Genomic_DNA"/>
</dbReference>
<sequence>MVSMTLALLTVLPARRAFLTGAAALLAAPVAKAPPAMSPAPILALPAPVAVADPILSAIRAHRRAWAAFQVAPDDEAPEAEEAEHEAAQALLGTACSTCSGAHALIAHLRWYVAEEADNLLTAGLGGCHLGAQLNARLAELVLFVPEASPPAVIALPAPRGPSPLPAAIETHRSANLAVNQAVADYVKAEENSAPDEAMTLAIADRAAEEEVAALNALLALTPADAEEVRTLAAYLAEVAQDFDKGAFGAWLFERFAVMLANAKAQA</sequence>
<organism evidence="2 3">
    <name type="scientific">Methylobacterium platani</name>
    <dbReference type="NCBI Taxonomy" id="427683"/>
    <lineage>
        <taxon>Bacteria</taxon>
        <taxon>Pseudomonadati</taxon>
        <taxon>Pseudomonadota</taxon>
        <taxon>Alphaproteobacteria</taxon>
        <taxon>Hyphomicrobiales</taxon>
        <taxon>Methylobacteriaceae</taxon>
        <taxon>Methylobacterium</taxon>
    </lineage>
</organism>
<evidence type="ECO:0000256" key="1">
    <source>
        <dbReference type="SAM" id="SignalP"/>
    </source>
</evidence>
<dbReference type="STRING" id="427683.A5481_07505"/>
<dbReference type="OrthoDB" id="7993967at2"/>
<feature type="signal peptide" evidence="1">
    <location>
        <begin position="1"/>
        <end position="33"/>
    </location>
</feature>
<gene>
    <name evidence="2" type="ORF">A5481_07505</name>
</gene>
<proteinExistence type="predicted"/>
<evidence type="ECO:0000313" key="2">
    <source>
        <dbReference type="EMBL" id="OAS25997.1"/>
    </source>
</evidence>
<dbReference type="AlphaFoldDB" id="A0A179SEY5"/>
<reference evidence="2 3" key="1">
    <citation type="submission" date="2016-04" db="EMBL/GenBank/DDBJ databases">
        <authorList>
            <person name="Evans L.H."/>
            <person name="Alamgir A."/>
            <person name="Owens N."/>
            <person name="Weber N.D."/>
            <person name="Virtaneva K."/>
            <person name="Barbian K."/>
            <person name="Babar A."/>
            <person name="Rosenke K."/>
        </authorList>
    </citation>
    <scope>NUCLEOTIDE SEQUENCE [LARGE SCALE GENOMIC DNA]</scope>
    <source>
        <strain evidence="2 3">PMB02</strain>
    </source>
</reference>
<evidence type="ECO:0008006" key="4">
    <source>
        <dbReference type="Google" id="ProtNLM"/>
    </source>
</evidence>
<keyword evidence="1" id="KW-0732">Signal</keyword>
<evidence type="ECO:0000313" key="3">
    <source>
        <dbReference type="Proteomes" id="UP000078316"/>
    </source>
</evidence>
<dbReference type="RefSeq" id="WP_064503853.1">
    <property type="nucleotide sequence ID" value="NZ_LWHQ01000014.1"/>
</dbReference>